<keyword evidence="2" id="KW-1185">Reference proteome</keyword>
<organism evidence="1 2">
    <name type="scientific">Striga hermonthica</name>
    <name type="common">Purple witchweed</name>
    <name type="synonym">Buchnera hermonthica</name>
    <dbReference type="NCBI Taxonomy" id="68872"/>
    <lineage>
        <taxon>Eukaryota</taxon>
        <taxon>Viridiplantae</taxon>
        <taxon>Streptophyta</taxon>
        <taxon>Embryophyta</taxon>
        <taxon>Tracheophyta</taxon>
        <taxon>Spermatophyta</taxon>
        <taxon>Magnoliopsida</taxon>
        <taxon>eudicotyledons</taxon>
        <taxon>Gunneridae</taxon>
        <taxon>Pentapetalae</taxon>
        <taxon>asterids</taxon>
        <taxon>lamiids</taxon>
        <taxon>Lamiales</taxon>
        <taxon>Orobanchaceae</taxon>
        <taxon>Buchnereae</taxon>
        <taxon>Striga</taxon>
    </lineage>
</organism>
<gene>
    <name evidence="1" type="ORF">SHERM_27984</name>
</gene>
<dbReference type="EMBL" id="CACSLK010027837">
    <property type="protein sequence ID" value="CAA0832710.1"/>
    <property type="molecule type" value="Genomic_DNA"/>
</dbReference>
<evidence type="ECO:0000313" key="2">
    <source>
        <dbReference type="Proteomes" id="UP001153555"/>
    </source>
</evidence>
<accession>A0A9N7NP54</accession>
<feature type="non-terminal residue" evidence="1">
    <location>
        <position position="1"/>
    </location>
</feature>
<reference evidence="1" key="1">
    <citation type="submission" date="2019-12" db="EMBL/GenBank/DDBJ databases">
        <authorList>
            <person name="Scholes J."/>
        </authorList>
    </citation>
    <scope>NUCLEOTIDE SEQUENCE</scope>
</reference>
<sequence length="51" mass="6294">FSRECKQGEAKRAKFFQKLMYDYKYKYKNKFHVKILRHDPNGCSFMRSRAL</sequence>
<feature type="non-terminal residue" evidence="1">
    <location>
        <position position="51"/>
    </location>
</feature>
<protein>
    <submittedName>
        <fullName evidence="1">Uncharacterized protein</fullName>
    </submittedName>
</protein>
<name>A0A9N7NP54_STRHE</name>
<dbReference type="Proteomes" id="UP001153555">
    <property type="component" value="Unassembled WGS sequence"/>
</dbReference>
<proteinExistence type="predicted"/>
<evidence type="ECO:0000313" key="1">
    <source>
        <dbReference type="EMBL" id="CAA0832710.1"/>
    </source>
</evidence>
<comment type="caution">
    <text evidence="1">The sequence shown here is derived from an EMBL/GenBank/DDBJ whole genome shotgun (WGS) entry which is preliminary data.</text>
</comment>
<dbReference type="AlphaFoldDB" id="A0A9N7NP54"/>